<protein>
    <recommendedName>
        <fullName evidence="2">tRNA threonylcarbamoyladenosine biosynthesis protein TsaB</fullName>
    </recommendedName>
    <alternativeName>
        <fullName evidence="3">t(6)A37 threonylcarbamoyladenosine biosynthesis protein TsaB</fullName>
    </alternativeName>
</protein>
<dbReference type="PANTHER" id="PTHR11735:SF11">
    <property type="entry name" value="TRNA THREONYLCARBAMOYLADENOSINE BIOSYNTHESIS PROTEIN TSAB"/>
    <property type="match status" value="1"/>
</dbReference>
<evidence type="ECO:0000256" key="1">
    <source>
        <dbReference type="ARBA" id="ARBA00010493"/>
    </source>
</evidence>
<dbReference type="Proteomes" id="UP000054662">
    <property type="component" value="Unassembled WGS sequence"/>
</dbReference>
<name>A0A0W1A6I1_9GAMM</name>
<feature type="domain" description="Gcp-like" evidence="4">
    <location>
        <begin position="30"/>
        <end position="131"/>
    </location>
</feature>
<dbReference type="NCBIfam" id="TIGR03725">
    <property type="entry name" value="T6A_YeaZ"/>
    <property type="match status" value="1"/>
</dbReference>
<comment type="caution">
    <text evidence="5">The sequence shown here is derived from an EMBL/GenBank/DDBJ whole genome shotgun (WGS) entry which is preliminary data.</text>
</comment>
<dbReference type="InterPro" id="IPR000905">
    <property type="entry name" value="Gcp-like_dom"/>
</dbReference>
<keyword evidence="6" id="KW-1185">Reference proteome</keyword>
<dbReference type="STRING" id="45076.Lwor_2041"/>
<dbReference type="InterPro" id="IPR043129">
    <property type="entry name" value="ATPase_NBD"/>
</dbReference>
<dbReference type="GO" id="GO:0002949">
    <property type="term" value="P:tRNA threonylcarbamoyladenosine modification"/>
    <property type="evidence" value="ECO:0007669"/>
    <property type="project" value="InterPro"/>
</dbReference>
<evidence type="ECO:0000313" key="5">
    <source>
        <dbReference type="EMBL" id="KTD76816.1"/>
    </source>
</evidence>
<dbReference type="OrthoDB" id="9809995at2"/>
<evidence type="ECO:0000259" key="4">
    <source>
        <dbReference type="Pfam" id="PF00814"/>
    </source>
</evidence>
<dbReference type="SUPFAM" id="SSF53067">
    <property type="entry name" value="Actin-like ATPase domain"/>
    <property type="match status" value="2"/>
</dbReference>
<dbReference type="EMBL" id="LNZC01000027">
    <property type="protein sequence ID" value="KTD76816.1"/>
    <property type="molecule type" value="Genomic_DNA"/>
</dbReference>
<dbReference type="RefSeq" id="WP_058493808.1">
    <property type="nucleotide sequence ID" value="NZ_CBCRUR010000004.1"/>
</dbReference>
<evidence type="ECO:0000256" key="3">
    <source>
        <dbReference type="ARBA" id="ARBA00032446"/>
    </source>
</evidence>
<gene>
    <name evidence="5" type="ORF">Lwor_2041</name>
</gene>
<dbReference type="Pfam" id="PF00814">
    <property type="entry name" value="TsaD"/>
    <property type="match status" value="1"/>
</dbReference>
<dbReference type="InterPro" id="IPR022496">
    <property type="entry name" value="T6A_TsaB"/>
</dbReference>
<dbReference type="Gene3D" id="3.30.420.40">
    <property type="match status" value="2"/>
</dbReference>
<dbReference type="GO" id="GO:0005829">
    <property type="term" value="C:cytosol"/>
    <property type="evidence" value="ECO:0007669"/>
    <property type="project" value="TreeGrafter"/>
</dbReference>
<accession>A0A0W1A6I1</accession>
<sequence length="222" mass="24030">MKLLAIDTSTELASVAVLSGKELTCEEQGSQRTHAELILPMIDRQMTQAGLQIHQLDGIIFGCGPGSFTGLRIACSIAKGLAYAHDVDLIPVSSLAAIAWAAREQLNSSDSPLLAVLDARMQEMYWGFYAPGVWVANEQVNAVQDITLPQEQPLILAGAGIELYWNEFSDLIKSQVCARLDVFPHAAAMIKLVQNTQISPVPVAQAQPVYVRNKVTQGDSRG</sequence>
<proteinExistence type="inferred from homology"/>
<dbReference type="CDD" id="cd24032">
    <property type="entry name" value="ASKHA_NBD_TsaB"/>
    <property type="match status" value="1"/>
</dbReference>
<evidence type="ECO:0000313" key="6">
    <source>
        <dbReference type="Proteomes" id="UP000054662"/>
    </source>
</evidence>
<comment type="similarity">
    <text evidence="1">Belongs to the KAE1 / TsaD family. TsaB subfamily.</text>
</comment>
<dbReference type="AlphaFoldDB" id="A0A0W1A6I1"/>
<dbReference type="PANTHER" id="PTHR11735">
    <property type="entry name" value="TRNA N6-ADENOSINE THREONYLCARBAMOYLTRANSFERASE"/>
    <property type="match status" value="1"/>
</dbReference>
<organism evidence="5 6">
    <name type="scientific">Legionella worsleiensis</name>
    <dbReference type="NCBI Taxonomy" id="45076"/>
    <lineage>
        <taxon>Bacteria</taxon>
        <taxon>Pseudomonadati</taxon>
        <taxon>Pseudomonadota</taxon>
        <taxon>Gammaproteobacteria</taxon>
        <taxon>Legionellales</taxon>
        <taxon>Legionellaceae</taxon>
        <taxon>Legionella</taxon>
    </lineage>
</organism>
<evidence type="ECO:0000256" key="2">
    <source>
        <dbReference type="ARBA" id="ARBA00019012"/>
    </source>
</evidence>
<reference evidence="5 6" key="1">
    <citation type="submission" date="2015-11" db="EMBL/GenBank/DDBJ databases">
        <title>Genomic analysis of 38 Legionella species identifies large and diverse effector repertoires.</title>
        <authorList>
            <person name="Burstein D."/>
            <person name="Amaro F."/>
            <person name="Zusman T."/>
            <person name="Lifshitz Z."/>
            <person name="Cohen O."/>
            <person name="Gilbert J.A."/>
            <person name="Pupko T."/>
            <person name="Shuman H.A."/>
            <person name="Segal G."/>
        </authorList>
    </citation>
    <scope>NUCLEOTIDE SEQUENCE [LARGE SCALE GENOMIC DNA]</scope>
    <source>
        <strain evidence="5 6">ATCC 49508</strain>
    </source>
</reference>
<dbReference type="PATRIC" id="fig|45076.6.peg.2230"/>